<evidence type="ECO:0000313" key="3">
    <source>
        <dbReference type="Proteomes" id="UP001220395"/>
    </source>
</evidence>
<dbReference type="EMBL" id="CP117411">
    <property type="protein sequence ID" value="WCT73902.1"/>
    <property type="molecule type" value="Genomic_DNA"/>
</dbReference>
<evidence type="ECO:0008006" key="4">
    <source>
        <dbReference type="Google" id="ProtNLM"/>
    </source>
</evidence>
<sequence length="215" mass="23033">MRMIFPALVLVAACAGEPALASNARFTAAISGGSLGVGPEVGIRANDYVGARGDAGFLNIAHSFASDDLRYRGRVRLKSIGGMADLYPFGNGFRISAGARRNWNKGHISAMPSRNTSVGRMTYTPQQIGTIEGDAITKKWAPALTIGYAGKNRSGFVFGAEAGAFFQGRIRIGRFTNSTGMISAADLEEERTALQSDVNHYKVYPVLRLSAGYRF</sequence>
<name>A0ABY7TMJ3_9SPHN</name>
<gene>
    <name evidence="2" type="ORF">PQ455_01325</name>
</gene>
<evidence type="ECO:0000256" key="1">
    <source>
        <dbReference type="SAM" id="SignalP"/>
    </source>
</evidence>
<accession>A0ABY7TMJ3</accession>
<keyword evidence="1" id="KW-0732">Signal</keyword>
<dbReference type="RefSeq" id="WP_273688520.1">
    <property type="nucleotide sequence ID" value="NZ_CP117411.1"/>
</dbReference>
<dbReference type="Gene3D" id="2.40.160.170">
    <property type="match status" value="1"/>
</dbReference>
<keyword evidence="3" id="KW-1185">Reference proteome</keyword>
<evidence type="ECO:0000313" key="2">
    <source>
        <dbReference type="EMBL" id="WCT73902.1"/>
    </source>
</evidence>
<feature type="signal peptide" evidence="1">
    <location>
        <begin position="1"/>
        <end position="21"/>
    </location>
</feature>
<protein>
    <recommendedName>
        <fullName evidence="4">Outer membrane protein beta-barrel domain-containing protein</fullName>
    </recommendedName>
</protein>
<reference evidence="2 3" key="1">
    <citation type="submission" date="2023-02" db="EMBL/GenBank/DDBJ databases">
        <title>Genome sequence of Sphingomonas naphthae.</title>
        <authorList>
            <person name="Kim S."/>
            <person name="Heo J."/>
            <person name="Kwon S.-W."/>
        </authorList>
    </citation>
    <scope>NUCLEOTIDE SEQUENCE [LARGE SCALE GENOMIC DNA]</scope>
    <source>
        <strain evidence="2 3">KACC 18716</strain>
    </source>
</reference>
<proteinExistence type="predicted"/>
<dbReference type="Proteomes" id="UP001220395">
    <property type="component" value="Chromosome"/>
</dbReference>
<feature type="chain" id="PRO_5047076947" description="Outer membrane protein beta-barrel domain-containing protein" evidence="1">
    <location>
        <begin position="22"/>
        <end position="215"/>
    </location>
</feature>
<organism evidence="2 3">
    <name type="scientific">Sphingomonas naphthae</name>
    <dbReference type="NCBI Taxonomy" id="1813468"/>
    <lineage>
        <taxon>Bacteria</taxon>
        <taxon>Pseudomonadati</taxon>
        <taxon>Pseudomonadota</taxon>
        <taxon>Alphaproteobacteria</taxon>
        <taxon>Sphingomonadales</taxon>
        <taxon>Sphingomonadaceae</taxon>
        <taxon>Sphingomonas</taxon>
    </lineage>
</organism>